<dbReference type="AlphaFoldDB" id="F5RQR6"/>
<dbReference type="eggNOG" id="COG2944">
    <property type="taxonomic scope" value="Bacteria"/>
</dbReference>
<evidence type="ECO:0000259" key="4">
    <source>
        <dbReference type="PROSITE" id="PS50943"/>
    </source>
</evidence>
<dbReference type="Proteomes" id="UP000004067">
    <property type="component" value="Unassembled WGS sequence"/>
</dbReference>
<dbReference type="HOGENOM" id="CLU_144725_3_1_9"/>
<feature type="domain" description="HTH cro/C1-type" evidence="4">
    <location>
        <begin position="46"/>
        <end position="99"/>
    </location>
</feature>
<name>F5RQR6_9FIRM</name>
<dbReference type="EMBL" id="AFHQ01000063">
    <property type="protein sequence ID" value="EGK56687.1"/>
    <property type="molecule type" value="Genomic_DNA"/>
</dbReference>
<dbReference type="Gene3D" id="1.10.260.40">
    <property type="entry name" value="lambda repressor-like DNA-binding domains"/>
    <property type="match status" value="1"/>
</dbReference>
<protein>
    <submittedName>
        <fullName evidence="5">XRE family transcriptional regulator</fullName>
    </submittedName>
</protein>
<sequence>MSTAFSMLSTALGEAIEDAEGRGIKLRREHLSIEIEPLPVYSAERIKSIRQTAGVTQRTFASYFGVSCRTIEAWESGKNHPSGPSKRLLHLLENKQCSIVR</sequence>
<evidence type="ECO:0000313" key="5">
    <source>
        <dbReference type="EMBL" id="EGK56687.1"/>
    </source>
</evidence>
<dbReference type="GO" id="GO:0003677">
    <property type="term" value="F:DNA binding"/>
    <property type="evidence" value="ECO:0007669"/>
    <property type="project" value="UniProtKB-KW"/>
</dbReference>
<organism evidence="5 6">
    <name type="scientific">Centipeda periodontii DSM 2778</name>
    <dbReference type="NCBI Taxonomy" id="888060"/>
    <lineage>
        <taxon>Bacteria</taxon>
        <taxon>Bacillati</taxon>
        <taxon>Bacillota</taxon>
        <taxon>Negativicutes</taxon>
        <taxon>Selenomonadales</taxon>
        <taxon>Selenomonadaceae</taxon>
        <taxon>Centipeda</taxon>
    </lineage>
</organism>
<evidence type="ECO:0000256" key="3">
    <source>
        <dbReference type="ARBA" id="ARBA00023163"/>
    </source>
</evidence>
<dbReference type="InterPro" id="IPR001387">
    <property type="entry name" value="Cro/C1-type_HTH"/>
</dbReference>
<dbReference type="InterPro" id="IPR052359">
    <property type="entry name" value="HTH-type_reg/antitoxin"/>
</dbReference>
<dbReference type="PANTHER" id="PTHR36511:SF3">
    <property type="entry name" value="ANTITOXIN HIGA-2"/>
    <property type="match status" value="1"/>
</dbReference>
<dbReference type="SUPFAM" id="SSF47413">
    <property type="entry name" value="lambda repressor-like DNA-binding domains"/>
    <property type="match status" value="1"/>
</dbReference>
<dbReference type="RefSeq" id="WP_006307764.1">
    <property type="nucleotide sequence ID" value="NZ_GL892076.1"/>
</dbReference>
<keyword evidence="2" id="KW-0238">DNA-binding</keyword>
<dbReference type="OrthoDB" id="9813152at2"/>
<dbReference type="InterPro" id="IPR010982">
    <property type="entry name" value="Lambda_DNA-bd_dom_sf"/>
</dbReference>
<gene>
    <name evidence="5" type="ORF">HMPREF9081_2588</name>
</gene>
<dbReference type="PANTHER" id="PTHR36511">
    <property type="entry name" value="MERR FAMILY BACTERIAL REGULATORY PROTEIN"/>
    <property type="match status" value="1"/>
</dbReference>
<accession>F5RQR6</accession>
<keyword evidence="6" id="KW-1185">Reference proteome</keyword>
<evidence type="ECO:0000313" key="6">
    <source>
        <dbReference type="Proteomes" id="UP000004067"/>
    </source>
</evidence>
<comment type="caution">
    <text evidence="5">The sequence shown here is derived from an EMBL/GenBank/DDBJ whole genome shotgun (WGS) entry which is preliminary data.</text>
</comment>
<reference evidence="5 6" key="1">
    <citation type="submission" date="2011-04" db="EMBL/GenBank/DDBJ databases">
        <authorList>
            <person name="Muzny D."/>
            <person name="Qin X."/>
            <person name="Deng J."/>
            <person name="Jiang H."/>
            <person name="Liu Y."/>
            <person name="Qu J."/>
            <person name="Song X.-Z."/>
            <person name="Zhang L."/>
            <person name="Thornton R."/>
            <person name="Coyle M."/>
            <person name="Francisco L."/>
            <person name="Jackson L."/>
            <person name="Javaid M."/>
            <person name="Korchina V."/>
            <person name="Kovar C."/>
            <person name="Mata R."/>
            <person name="Mathew T."/>
            <person name="Ngo R."/>
            <person name="Nguyen L."/>
            <person name="Nguyen N."/>
            <person name="Okwuonu G."/>
            <person name="Ongeri F."/>
            <person name="Pham C."/>
            <person name="Simmons D."/>
            <person name="Wilczek-Boney K."/>
            <person name="Hale W."/>
            <person name="Jakkamsetti A."/>
            <person name="Pham P."/>
            <person name="Ruth R."/>
            <person name="San Lucas F."/>
            <person name="Warren J."/>
            <person name="Zhang J."/>
            <person name="Zhao Z."/>
            <person name="Zhou C."/>
            <person name="Zhu D."/>
            <person name="Lee S."/>
            <person name="Bess C."/>
            <person name="Blankenburg K."/>
            <person name="Forbes L."/>
            <person name="Fu Q."/>
            <person name="Gubbala S."/>
            <person name="Hirani K."/>
            <person name="Jayaseelan J.C."/>
            <person name="Lara F."/>
            <person name="Munidasa M."/>
            <person name="Palculict T."/>
            <person name="Patil S."/>
            <person name="Pu L.-L."/>
            <person name="Saada N."/>
            <person name="Tang L."/>
            <person name="Weissenberger G."/>
            <person name="Zhu Y."/>
            <person name="Hemphill L."/>
            <person name="Shang Y."/>
            <person name="Youmans B."/>
            <person name="Ayvaz T."/>
            <person name="Ross M."/>
            <person name="Santibanez J."/>
            <person name="Aqrawi P."/>
            <person name="Gross S."/>
            <person name="Joshi V."/>
            <person name="Fowler G."/>
            <person name="Nazareth L."/>
            <person name="Reid J."/>
            <person name="Worley K."/>
            <person name="Petrosino J."/>
            <person name="Highlander S."/>
            <person name="Gibbs R."/>
        </authorList>
    </citation>
    <scope>NUCLEOTIDE SEQUENCE [LARGE SCALE GENOMIC DNA]</scope>
    <source>
        <strain evidence="5 6">DSM 2778</strain>
    </source>
</reference>
<dbReference type="CDD" id="cd00093">
    <property type="entry name" value="HTH_XRE"/>
    <property type="match status" value="1"/>
</dbReference>
<proteinExistence type="predicted"/>
<evidence type="ECO:0000256" key="1">
    <source>
        <dbReference type="ARBA" id="ARBA00023015"/>
    </source>
</evidence>
<dbReference type="STRING" id="888060.HMPREF9081_2588"/>
<dbReference type="PROSITE" id="PS50943">
    <property type="entry name" value="HTH_CROC1"/>
    <property type="match status" value="1"/>
</dbReference>
<evidence type="ECO:0000256" key="2">
    <source>
        <dbReference type="ARBA" id="ARBA00023125"/>
    </source>
</evidence>
<keyword evidence="1" id="KW-0805">Transcription regulation</keyword>
<keyword evidence="3" id="KW-0804">Transcription</keyword>
<dbReference type="Pfam" id="PF01381">
    <property type="entry name" value="HTH_3"/>
    <property type="match status" value="1"/>
</dbReference>